<evidence type="ECO:0000256" key="5">
    <source>
        <dbReference type="ARBA" id="ARBA00022827"/>
    </source>
</evidence>
<comment type="pathway">
    <text evidence="2">Cofactor biosynthesis; ubiquinone biosynthesis.</text>
</comment>
<keyword evidence="5" id="KW-0274">FAD</keyword>
<dbReference type="RefSeq" id="WP_226749927.1">
    <property type="nucleotide sequence ID" value="NZ_JAEINI020000001.1"/>
</dbReference>
<evidence type="ECO:0000256" key="6">
    <source>
        <dbReference type="ARBA" id="ARBA00023002"/>
    </source>
</evidence>
<dbReference type="InterPro" id="IPR051205">
    <property type="entry name" value="UbiH/COQ6_monooxygenase"/>
</dbReference>
<evidence type="ECO:0000313" key="9">
    <source>
        <dbReference type="EMBL" id="MCB5225848.1"/>
    </source>
</evidence>
<organism evidence="9 10">
    <name type="scientific">Alishewanella maricola</name>
    <dbReference type="NCBI Taxonomy" id="2795740"/>
    <lineage>
        <taxon>Bacteria</taxon>
        <taxon>Pseudomonadati</taxon>
        <taxon>Pseudomonadota</taxon>
        <taxon>Gammaproteobacteria</taxon>
        <taxon>Alteromonadales</taxon>
        <taxon>Alteromonadaceae</taxon>
        <taxon>Alishewanella</taxon>
    </lineage>
</organism>
<dbReference type="PRINTS" id="PR00420">
    <property type="entry name" value="RNGMNOXGNASE"/>
</dbReference>
<dbReference type="InterPro" id="IPR036188">
    <property type="entry name" value="FAD/NAD-bd_sf"/>
</dbReference>
<keyword evidence="10" id="KW-1185">Reference proteome</keyword>
<evidence type="ECO:0000256" key="4">
    <source>
        <dbReference type="ARBA" id="ARBA00022630"/>
    </source>
</evidence>
<keyword evidence="7" id="KW-0503">Monooxygenase</keyword>
<dbReference type="NCBIfam" id="NF004356">
    <property type="entry name" value="PRK05732.1"/>
    <property type="match status" value="1"/>
</dbReference>
<dbReference type="Pfam" id="PF01494">
    <property type="entry name" value="FAD_binding_3"/>
    <property type="match status" value="1"/>
</dbReference>
<comment type="similarity">
    <text evidence="3">Belongs to the UbiH/COQ6 family.</text>
</comment>
<comment type="caution">
    <text evidence="9">The sequence shown here is derived from an EMBL/GenBank/DDBJ whole genome shotgun (WGS) entry which is preliminary data.</text>
</comment>
<dbReference type="InterPro" id="IPR011295">
    <property type="entry name" value="UbiH"/>
</dbReference>
<reference evidence="9 10" key="1">
    <citation type="submission" date="2021-10" db="EMBL/GenBank/DDBJ databases">
        <title>Alishewanella koreense sp. nov. isolated from seawater of southwestern coast in South Korea and the proposal for the reclassification of Rheinheimera perlucida and Rheinheimera tuosuensis as Arsukibacterium perlucida and Arsukibacterium tuosuensis.</title>
        <authorList>
            <person name="Kim K.H."/>
            <person name="Ruan W."/>
            <person name="Kim K.R."/>
            <person name="Baek J.H."/>
            <person name="Jeon C.O."/>
        </authorList>
    </citation>
    <scope>NUCLEOTIDE SEQUENCE [LARGE SCALE GENOMIC DNA]</scope>
    <source>
        <strain evidence="9 10">16-MA</strain>
    </source>
</reference>
<dbReference type="EC" id="1.14.13.-" evidence="9"/>
<comment type="cofactor">
    <cofactor evidence="1">
        <name>FAD</name>
        <dbReference type="ChEBI" id="CHEBI:57692"/>
    </cofactor>
</comment>
<dbReference type="EMBL" id="JAEINI020000001">
    <property type="protein sequence ID" value="MCB5225848.1"/>
    <property type="molecule type" value="Genomic_DNA"/>
</dbReference>
<evidence type="ECO:0000256" key="2">
    <source>
        <dbReference type="ARBA" id="ARBA00004749"/>
    </source>
</evidence>
<dbReference type="NCBIfam" id="TIGR01988">
    <property type="entry name" value="Ubi-OHases"/>
    <property type="match status" value="1"/>
</dbReference>
<proteinExistence type="inferred from homology"/>
<dbReference type="GO" id="GO:0016491">
    <property type="term" value="F:oxidoreductase activity"/>
    <property type="evidence" value="ECO:0007669"/>
    <property type="project" value="UniProtKB-KW"/>
</dbReference>
<keyword evidence="6 9" id="KW-0560">Oxidoreductase</keyword>
<sequence>MKTIEPSAAPEQASSPQGAANFDLVIAGGGMAGSMLALSIAQRCPELSIAIVEQQVASAPQASFDSRSIALAAASVEQLQQLGIWADLARHSCPILQIAVSDRGHFGKTWLSAAEYRLPALGQVVEVEHLGVVLTAKLSCYPQITRYQPNQISQLQSRQAQQQLTLQDGSAIAARLLVIAEGGQSATRQLAGITQSEQPYQQTAIICNVAIAQRHQHKAYERFTEHGPLALLPLVDNRYSVVWTVSPEQAEQLMALSEPDFLAKLQQAFGYRAGQFTGCGQRACYPLVLRQSPQVVGHRLALLGNSLHSLHPIAGQGFNLALRDIASLSDLLASGTLDEVGTYPQLRRYQLARQADMAQVIQLTDALVRSFSNRSRLIALARNVGLLALLLNDQLKQPLARQTMGYGTSYAKS</sequence>
<evidence type="ECO:0000313" key="10">
    <source>
        <dbReference type="Proteomes" id="UP000633814"/>
    </source>
</evidence>
<dbReference type="PANTHER" id="PTHR43876:SF8">
    <property type="entry name" value="2-OCTAPRENYL-6-METHOXYPHENOL HYDROXYLASE"/>
    <property type="match status" value="1"/>
</dbReference>
<name>A0ABS8C0L6_9ALTE</name>
<evidence type="ECO:0000259" key="8">
    <source>
        <dbReference type="Pfam" id="PF01494"/>
    </source>
</evidence>
<keyword evidence="4" id="KW-0285">Flavoprotein</keyword>
<protein>
    <submittedName>
        <fullName evidence="9">2-octaprenyl-6-methoxyphenyl hydroxylase</fullName>
        <ecNumber evidence="9">1.14.13.-</ecNumber>
    </submittedName>
</protein>
<evidence type="ECO:0000256" key="1">
    <source>
        <dbReference type="ARBA" id="ARBA00001974"/>
    </source>
</evidence>
<evidence type="ECO:0000256" key="7">
    <source>
        <dbReference type="ARBA" id="ARBA00023033"/>
    </source>
</evidence>
<dbReference type="InterPro" id="IPR010971">
    <property type="entry name" value="UbiH/COQ6"/>
</dbReference>
<dbReference type="Gene3D" id="3.50.50.60">
    <property type="entry name" value="FAD/NAD(P)-binding domain"/>
    <property type="match status" value="2"/>
</dbReference>
<accession>A0ABS8C0L6</accession>
<dbReference type="PANTHER" id="PTHR43876">
    <property type="entry name" value="UBIQUINONE BIOSYNTHESIS MONOOXYGENASE COQ6, MITOCHONDRIAL"/>
    <property type="match status" value="1"/>
</dbReference>
<feature type="domain" description="FAD-binding" evidence="8">
    <location>
        <begin position="23"/>
        <end position="362"/>
    </location>
</feature>
<gene>
    <name evidence="9" type="primary">ubiH</name>
    <name evidence="9" type="synonym">visB</name>
    <name evidence="9" type="ORF">JAO78_003375</name>
</gene>
<evidence type="ECO:0000256" key="3">
    <source>
        <dbReference type="ARBA" id="ARBA00005349"/>
    </source>
</evidence>
<dbReference type="Proteomes" id="UP000633814">
    <property type="component" value="Unassembled WGS sequence"/>
</dbReference>
<dbReference type="InterPro" id="IPR002938">
    <property type="entry name" value="FAD-bd"/>
</dbReference>
<dbReference type="NCBIfam" id="TIGR01984">
    <property type="entry name" value="UbiH"/>
    <property type="match status" value="1"/>
</dbReference>
<dbReference type="SUPFAM" id="SSF51905">
    <property type="entry name" value="FAD/NAD(P)-binding domain"/>
    <property type="match status" value="1"/>
</dbReference>